<name>A0AAF0DMQ4_9EURO</name>
<dbReference type="EMBL" id="CP120630">
    <property type="protein sequence ID" value="WEW61073.1"/>
    <property type="molecule type" value="Genomic_DNA"/>
</dbReference>
<protein>
    <submittedName>
        <fullName evidence="2">Uncharacterized protein</fullName>
    </submittedName>
</protein>
<feature type="compositionally biased region" description="Basic residues" evidence="1">
    <location>
        <begin position="97"/>
        <end position="112"/>
    </location>
</feature>
<organism evidence="2 3">
    <name type="scientific">Emydomyces testavorans</name>
    <dbReference type="NCBI Taxonomy" id="2070801"/>
    <lineage>
        <taxon>Eukaryota</taxon>
        <taxon>Fungi</taxon>
        <taxon>Dikarya</taxon>
        <taxon>Ascomycota</taxon>
        <taxon>Pezizomycotina</taxon>
        <taxon>Eurotiomycetes</taxon>
        <taxon>Eurotiomycetidae</taxon>
        <taxon>Onygenales</taxon>
        <taxon>Nannizziopsiaceae</taxon>
        <taxon>Emydomyces</taxon>
    </lineage>
</organism>
<gene>
    <name evidence="2" type="ORF">PRK78_006562</name>
</gene>
<proteinExistence type="predicted"/>
<dbReference type="Proteomes" id="UP001219355">
    <property type="component" value="Chromosome 4"/>
</dbReference>
<accession>A0AAF0DMQ4</accession>
<sequence>MVDLTGTTPKGLRPPKWQMVSRPAPAQRYCMSAGQKGQGGPVWEYKRLIGYEVINGIPMVRVAWHSTLEVADDFSAKEVEEAKCWQQRQQKQDHKGMVRRKVGRLRKAGIGQ</sequence>
<evidence type="ECO:0000256" key="1">
    <source>
        <dbReference type="SAM" id="MobiDB-lite"/>
    </source>
</evidence>
<keyword evidence="3" id="KW-1185">Reference proteome</keyword>
<evidence type="ECO:0000313" key="3">
    <source>
        <dbReference type="Proteomes" id="UP001219355"/>
    </source>
</evidence>
<evidence type="ECO:0000313" key="2">
    <source>
        <dbReference type="EMBL" id="WEW61073.1"/>
    </source>
</evidence>
<reference evidence="2" key="1">
    <citation type="submission" date="2023-03" db="EMBL/GenBank/DDBJ databases">
        <title>Emydomyces testavorans Genome Sequence.</title>
        <authorList>
            <person name="Hoyer L."/>
        </authorList>
    </citation>
    <scope>NUCLEOTIDE SEQUENCE</scope>
    <source>
        <strain evidence="2">16-2883</strain>
    </source>
</reference>
<dbReference type="AlphaFoldDB" id="A0AAF0DMQ4"/>
<feature type="region of interest" description="Disordered" evidence="1">
    <location>
        <begin position="87"/>
        <end position="112"/>
    </location>
</feature>